<accession>A0A5N6K3G0</accession>
<reference evidence="1 2" key="1">
    <citation type="submission" date="2019-06" db="EMBL/GenBank/DDBJ databases">
        <title>Genome Sequence of the Brown Rot Fungal Pathogen Monilinia laxa.</title>
        <authorList>
            <person name="De Miccolis Angelini R.M."/>
            <person name="Landi L."/>
            <person name="Abate D."/>
            <person name="Pollastro S."/>
            <person name="Romanazzi G."/>
            <person name="Faretra F."/>
        </authorList>
    </citation>
    <scope>NUCLEOTIDE SEQUENCE [LARGE SCALE GENOMIC DNA]</scope>
    <source>
        <strain evidence="1 2">Mlax316</strain>
    </source>
</reference>
<evidence type="ECO:0000313" key="2">
    <source>
        <dbReference type="Proteomes" id="UP000326757"/>
    </source>
</evidence>
<comment type="caution">
    <text evidence="1">The sequence shown here is derived from an EMBL/GenBank/DDBJ whole genome shotgun (WGS) entry which is preliminary data.</text>
</comment>
<evidence type="ECO:0000313" key="1">
    <source>
        <dbReference type="EMBL" id="KAB8296918.1"/>
    </source>
</evidence>
<dbReference type="EMBL" id="VIGI01000008">
    <property type="protein sequence ID" value="KAB8296918.1"/>
    <property type="molecule type" value="Genomic_DNA"/>
</dbReference>
<proteinExistence type="predicted"/>
<dbReference type="AlphaFoldDB" id="A0A5N6K3G0"/>
<keyword evidence="2" id="KW-1185">Reference proteome</keyword>
<dbReference type="Proteomes" id="UP000326757">
    <property type="component" value="Unassembled WGS sequence"/>
</dbReference>
<organism evidence="1 2">
    <name type="scientific">Monilinia laxa</name>
    <name type="common">Brown rot fungus</name>
    <name type="synonym">Sclerotinia laxa</name>
    <dbReference type="NCBI Taxonomy" id="61186"/>
    <lineage>
        <taxon>Eukaryota</taxon>
        <taxon>Fungi</taxon>
        <taxon>Dikarya</taxon>
        <taxon>Ascomycota</taxon>
        <taxon>Pezizomycotina</taxon>
        <taxon>Leotiomycetes</taxon>
        <taxon>Helotiales</taxon>
        <taxon>Sclerotiniaceae</taxon>
        <taxon>Monilinia</taxon>
    </lineage>
</organism>
<gene>
    <name evidence="1" type="ORF">EYC80_002327</name>
</gene>
<sequence length="122" mass="14012">MGKLEYCLGDLELDGFTAFSMFIEGIDMQRGQSPEYSPSDLRYGIGRHECHILYQRSMQSRATDYAKVQTKENPGIYKISPLSILNQKMFIFRRLFYQPALNLPAPAKPARQIHKKSPKPSL</sequence>
<protein>
    <submittedName>
        <fullName evidence="1">Uncharacterized protein</fullName>
    </submittedName>
</protein>
<name>A0A5N6K3G0_MONLA</name>